<dbReference type="GO" id="GO:1990456">
    <property type="term" value="P:mitochondrion-endoplasmic reticulum membrane tethering"/>
    <property type="evidence" value="ECO:0007669"/>
    <property type="project" value="TreeGrafter"/>
</dbReference>
<evidence type="ECO:0000313" key="11">
    <source>
        <dbReference type="EMBL" id="KFG27378.1"/>
    </source>
</evidence>
<evidence type="ECO:0000259" key="10">
    <source>
        <dbReference type="PROSITE" id="PS51847"/>
    </source>
</evidence>
<keyword evidence="6" id="KW-0445">Lipid transport</keyword>
<dbReference type="GO" id="GO:0005789">
    <property type="term" value="C:endoplasmic reticulum membrane"/>
    <property type="evidence" value="ECO:0007669"/>
    <property type="project" value="UniProtKB-SubCell"/>
</dbReference>
<evidence type="ECO:0000256" key="4">
    <source>
        <dbReference type="ARBA" id="ARBA00022824"/>
    </source>
</evidence>
<dbReference type="Proteomes" id="UP000054524">
    <property type="component" value="Unassembled WGS sequence"/>
</dbReference>
<comment type="subcellular location">
    <subcellularLocation>
        <location evidence="1">Endoplasmic reticulum membrane</location>
    </subcellularLocation>
</comment>
<keyword evidence="5" id="KW-1133">Transmembrane helix</keyword>
<evidence type="ECO:0000256" key="9">
    <source>
        <dbReference type="SAM" id="MobiDB-lite"/>
    </source>
</evidence>
<dbReference type="AlphaFoldDB" id="A0A086J5G0"/>
<gene>
    <name evidence="11" type="ORF">NESG_00456</name>
</gene>
<evidence type="ECO:0000256" key="1">
    <source>
        <dbReference type="ARBA" id="ARBA00004586"/>
    </source>
</evidence>
<dbReference type="HOGENOM" id="CLU_372575_0_0_1"/>
<dbReference type="RefSeq" id="XP_052905933.1">
    <property type="nucleotide sequence ID" value="XM_053048108.1"/>
</dbReference>
<dbReference type="EMBL" id="AKIJ01000001">
    <property type="protein sequence ID" value="KFG27378.1"/>
    <property type="molecule type" value="Genomic_DNA"/>
</dbReference>
<dbReference type="PANTHER" id="PTHR13466:SF0">
    <property type="entry name" value="SMP-LTD DOMAIN-CONTAINING PROTEIN"/>
    <property type="match status" value="1"/>
</dbReference>
<evidence type="ECO:0000256" key="3">
    <source>
        <dbReference type="ARBA" id="ARBA00022692"/>
    </source>
</evidence>
<evidence type="ECO:0000256" key="5">
    <source>
        <dbReference type="ARBA" id="ARBA00022989"/>
    </source>
</evidence>
<protein>
    <recommendedName>
        <fullName evidence="10">SMP-LTD domain-containing protein</fullName>
    </recommendedName>
</protein>
<keyword evidence="4" id="KW-0256">Endoplasmic reticulum</keyword>
<dbReference type="PROSITE" id="PS51847">
    <property type="entry name" value="SMP"/>
    <property type="match status" value="1"/>
</dbReference>
<dbReference type="PANTHER" id="PTHR13466">
    <property type="entry name" value="TEX2 PROTEIN-RELATED"/>
    <property type="match status" value="1"/>
</dbReference>
<dbReference type="GO" id="GO:0032865">
    <property type="term" value="C:ERMES complex"/>
    <property type="evidence" value="ECO:0007669"/>
    <property type="project" value="TreeGrafter"/>
</dbReference>
<evidence type="ECO:0000313" key="12">
    <source>
        <dbReference type="Proteomes" id="UP000054524"/>
    </source>
</evidence>
<dbReference type="GO" id="GO:0015914">
    <property type="term" value="P:phospholipid transport"/>
    <property type="evidence" value="ECO:0007669"/>
    <property type="project" value="TreeGrafter"/>
</dbReference>
<keyword evidence="7" id="KW-0446">Lipid-binding</keyword>
<comment type="caution">
    <text evidence="11">The sequence shown here is derived from an EMBL/GenBank/DDBJ whole genome shotgun (WGS) entry which is preliminary data.</text>
</comment>
<sequence>MTEDYKSFLSGIFVGFLTLLFLQVSAVAFGLKKVLTKKQYPDSYHRDLFNDPPNELISLLSIATKECTDLAWLNITIQRFFYELTKSSTFHEKVKATLIKKMSIAFSTGILKRVRFKDISFGSEAPYIKSIRALSKEEINNLPGNKEVPLNKPASFKQVYLLISMDYTAGDNCIFIDADLIKGYSIPIRVKLQPFKGELLLRMPANNYSTRFEISFIRNPGFNFTVDASFSKNDSAFFSNTLSHLIKKLCEYTAKMYIFPNWYYYYLPIVVYRAKTISYSYYPIKNGSTDGLMQQIREVQNLFSLDFGIVKKWENVIFRKTKSTVNSSNTVLEKAEIELINKPSILVELFSQGSVEIFSDVISDYEGAEVLESFGPGVELVQIVISNQIYEFIRIIIDGLIIYQRTDPEEPQFIAFKREVSGSITLLQYVNVSEAFYLGQFRIKKLAKKLERQEMKVLGSAKLFRFIDFSVKQAKKTKEIFKTKSEEKMDKALDKAKMEISKEEVLQRDSFKEKYVSEGYTPINSAIPSENPSEVSIIESHFIEIQKDLNDSERRPDQVIILPYKKEDLKKVFESSLIRASILGSFTIMEDILLTEKIRNISMAQPSGQYVQLLSYFDEDENLLIERILLSEEHKGVTAAVRVSDERLEIFLFGGRSLYLGNFKQLIIPYLEGSKILNLPKMEIPKKHVETLIDSSGFIISSEVPTVCQVKVEVDNVVFFKVDVNIKNPFIFRFKNKKNLSMIVSVKNKKNTPLEMAIIPISNKIKINPSEKKSKDILTEGFVSSDQTISDMEEVSFSANSTETNESQEEGREENTPEEKANYIQIEGDLVLQKKSKVPILSGRGLLYWNIPWSPAEKVKTEEVDSLLINGSGYALAETPVQMYCKNAENKTVTKSIKVGIIYNPDVTDTQ</sequence>
<accession>A0A086J5G0</accession>
<reference evidence="11 12" key="1">
    <citation type="journal article" date="2014" name="Genome Announc.">
        <title>Genome Sequence of the Microsporidian Species Nematocida sp1 Strain ERTm6 (ATCC PRA-372).</title>
        <authorList>
            <person name="Bakowski M.A."/>
            <person name="Priest M."/>
            <person name="Young S."/>
            <person name="Cuomo C.A."/>
            <person name="Troemel E.R."/>
        </authorList>
    </citation>
    <scope>NUCLEOTIDE SEQUENCE [LARGE SCALE GENOMIC DNA]</scope>
    <source>
        <strain evidence="11 12">ERTm6</strain>
    </source>
</reference>
<evidence type="ECO:0000256" key="8">
    <source>
        <dbReference type="ARBA" id="ARBA00023136"/>
    </source>
</evidence>
<dbReference type="InterPro" id="IPR031468">
    <property type="entry name" value="SMP_LBD"/>
</dbReference>
<keyword evidence="3" id="KW-0812">Transmembrane</keyword>
<evidence type="ECO:0000256" key="2">
    <source>
        <dbReference type="ARBA" id="ARBA00022448"/>
    </source>
</evidence>
<keyword evidence="12" id="KW-1185">Reference proteome</keyword>
<evidence type="ECO:0000256" key="6">
    <source>
        <dbReference type="ARBA" id="ARBA00023055"/>
    </source>
</evidence>
<keyword evidence="2" id="KW-0813">Transport</keyword>
<organism evidence="11 12">
    <name type="scientific">Nematocida ausubeli (strain ATCC PRA-371 / ERTm2)</name>
    <name type="common">Nematode killer fungus</name>
    <dbReference type="NCBI Taxonomy" id="1913371"/>
    <lineage>
        <taxon>Eukaryota</taxon>
        <taxon>Fungi</taxon>
        <taxon>Fungi incertae sedis</taxon>
        <taxon>Microsporidia</taxon>
        <taxon>Nematocida</taxon>
    </lineage>
</organism>
<feature type="compositionally biased region" description="Basic and acidic residues" evidence="9">
    <location>
        <begin position="809"/>
        <end position="819"/>
    </location>
</feature>
<keyword evidence="8" id="KW-0472">Membrane</keyword>
<feature type="domain" description="SMP-LTD" evidence="10">
    <location>
        <begin position="66"/>
        <end position="268"/>
    </location>
</feature>
<evidence type="ECO:0000256" key="7">
    <source>
        <dbReference type="ARBA" id="ARBA00023121"/>
    </source>
</evidence>
<feature type="region of interest" description="Disordered" evidence="9">
    <location>
        <begin position="796"/>
        <end position="819"/>
    </location>
</feature>
<proteinExistence type="predicted"/>
<dbReference type="GO" id="GO:0008289">
    <property type="term" value="F:lipid binding"/>
    <property type="evidence" value="ECO:0007669"/>
    <property type="project" value="UniProtKB-KW"/>
</dbReference>
<name>A0A086J5G0_NEMA1</name>
<dbReference type="GeneID" id="77675429"/>